<evidence type="ECO:0000313" key="1">
    <source>
        <dbReference type="EMBL" id="GIX69675.1"/>
    </source>
</evidence>
<keyword evidence="2" id="KW-1185">Reference proteome</keyword>
<protein>
    <submittedName>
        <fullName evidence="1">Uncharacterized protein</fullName>
    </submittedName>
</protein>
<accession>A0AAV4MCW1</accession>
<dbReference type="EMBL" id="BPLR01002072">
    <property type="protein sequence ID" value="GIX69675.1"/>
    <property type="molecule type" value="Genomic_DNA"/>
</dbReference>
<dbReference type="AlphaFoldDB" id="A0AAV4MCW1"/>
<organism evidence="1 2">
    <name type="scientific">Caerostris extrusa</name>
    <name type="common">Bark spider</name>
    <name type="synonym">Caerostris bankana</name>
    <dbReference type="NCBI Taxonomy" id="172846"/>
    <lineage>
        <taxon>Eukaryota</taxon>
        <taxon>Metazoa</taxon>
        <taxon>Ecdysozoa</taxon>
        <taxon>Arthropoda</taxon>
        <taxon>Chelicerata</taxon>
        <taxon>Arachnida</taxon>
        <taxon>Araneae</taxon>
        <taxon>Araneomorphae</taxon>
        <taxon>Entelegynae</taxon>
        <taxon>Araneoidea</taxon>
        <taxon>Araneidae</taxon>
        <taxon>Caerostris</taxon>
    </lineage>
</organism>
<sequence>MRERGEETCSRCPQNVKRCIRLTLLLRVPFTFVIKAPPCQSSDSAGWKVPYPPETLIREGANEELWALFFNPSPYRAVALRCINTPIAQHSAVPRAGLLISLSLFFRCVFSLNSRMRFL</sequence>
<name>A0AAV4MCW1_CAEEX</name>
<dbReference type="Proteomes" id="UP001054945">
    <property type="component" value="Unassembled WGS sequence"/>
</dbReference>
<comment type="caution">
    <text evidence="1">The sequence shown here is derived from an EMBL/GenBank/DDBJ whole genome shotgun (WGS) entry which is preliminary data.</text>
</comment>
<proteinExistence type="predicted"/>
<evidence type="ECO:0000313" key="2">
    <source>
        <dbReference type="Proteomes" id="UP001054945"/>
    </source>
</evidence>
<reference evidence="1 2" key="1">
    <citation type="submission" date="2021-06" db="EMBL/GenBank/DDBJ databases">
        <title>Caerostris extrusa draft genome.</title>
        <authorList>
            <person name="Kono N."/>
            <person name="Arakawa K."/>
        </authorList>
    </citation>
    <scope>NUCLEOTIDE SEQUENCE [LARGE SCALE GENOMIC DNA]</scope>
</reference>
<gene>
    <name evidence="1" type="ORF">CEXT_582231</name>
</gene>